<dbReference type="SMART" id="SM00254">
    <property type="entry name" value="ShKT"/>
    <property type="match status" value="1"/>
</dbReference>
<evidence type="ECO:0000313" key="5">
    <source>
        <dbReference type="WBParaSite" id="MBELARI_LOCUS4198"/>
    </source>
</evidence>
<dbReference type="WBParaSite" id="MBELARI_LOCUS4198">
    <property type="protein sequence ID" value="MBELARI_LOCUS4198"/>
    <property type="gene ID" value="MBELARI_LOCUS4198"/>
</dbReference>
<dbReference type="AlphaFoldDB" id="A0AAF3FBC4"/>
<feature type="domain" description="ShKT" evidence="3">
    <location>
        <begin position="24"/>
        <end position="61"/>
    </location>
</feature>
<dbReference type="Pfam" id="PF01549">
    <property type="entry name" value="ShK"/>
    <property type="match status" value="1"/>
</dbReference>
<name>A0AAF3FBC4_9BILA</name>
<dbReference type="Gene3D" id="1.10.10.1940">
    <property type="match status" value="1"/>
</dbReference>
<evidence type="ECO:0000256" key="1">
    <source>
        <dbReference type="PROSITE-ProRule" id="PRU01005"/>
    </source>
</evidence>
<proteinExistence type="predicted"/>
<dbReference type="PROSITE" id="PS51670">
    <property type="entry name" value="SHKT"/>
    <property type="match status" value="1"/>
</dbReference>
<evidence type="ECO:0000313" key="4">
    <source>
        <dbReference type="Proteomes" id="UP000887575"/>
    </source>
</evidence>
<reference evidence="5" key="1">
    <citation type="submission" date="2024-02" db="UniProtKB">
        <authorList>
            <consortium name="WormBaseParasite"/>
        </authorList>
    </citation>
    <scope>IDENTIFICATION</scope>
</reference>
<sequence length="81" mass="9247">MDSNLRFSLLIVVFLIAQRTSAQCFDSDPNCELYVMNGFCNSNLYSRAQVQFYCAKSCGFCEVNSNTNNRMNNNRGNNRRG</sequence>
<dbReference type="PANTHER" id="PTHR46707">
    <property type="entry name" value="PROTEIN CBG07468"/>
    <property type="match status" value="1"/>
</dbReference>
<dbReference type="Proteomes" id="UP000887575">
    <property type="component" value="Unassembled WGS sequence"/>
</dbReference>
<organism evidence="4 5">
    <name type="scientific">Mesorhabditis belari</name>
    <dbReference type="NCBI Taxonomy" id="2138241"/>
    <lineage>
        <taxon>Eukaryota</taxon>
        <taxon>Metazoa</taxon>
        <taxon>Ecdysozoa</taxon>
        <taxon>Nematoda</taxon>
        <taxon>Chromadorea</taxon>
        <taxon>Rhabditida</taxon>
        <taxon>Rhabditina</taxon>
        <taxon>Rhabditomorpha</taxon>
        <taxon>Rhabditoidea</taxon>
        <taxon>Rhabditidae</taxon>
        <taxon>Mesorhabditinae</taxon>
        <taxon>Mesorhabditis</taxon>
    </lineage>
</organism>
<comment type="caution">
    <text evidence="1">Lacks conserved residue(s) required for the propagation of feature annotation.</text>
</comment>
<protein>
    <submittedName>
        <fullName evidence="5">ShKT domain-containing protein</fullName>
    </submittedName>
</protein>
<keyword evidence="2" id="KW-0732">Signal</keyword>
<dbReference type="PANTHER" id="PTHR46707:SF1">
    <property type="entry name" value="COEXPRESSED WITH POLYCYSTINS-RELATED"/>
    <property type="match status" value="1"/>
</dbReference>
<evidence type="ECO:0000256" key="2">
    <source>
        <dbReference type="SAM" id="SignalP"/>
    </source>
</evidence>
<evidence type="ECO:0000259" key="3">
    <source>
        <dbReference type="PROSITE" id="PS51670"/>
    </source>
</evidence>
<feature type="signal peptide" evidence="2">
    <location>
        <begin position="1"/>
        <end position="22"/>
    </location>
</feature>
<feature type="chain" id="PRO_5041994119" evidence="2">
    <location>
        <begin position="23"/>
        <end position="81"/>
    </location>
</feature>
<dbReference type="InterPro" id="IPR003582">
    <property type="entry name" value="ShKT_dom"/>
</dbReference>
<accession>A0AAF3FBC4</accession>
<keyword evidence="4" id="KW-1185">Reference proteome</keyword>